<dbReference type="Gene3D" id="1.10.287.70">
    <property type="match status" value="1"/>
</dbReference>
<evidence type="ECO:0000256" key="2">
    <source>
        <dbReference type="ARBA" id="ARBA00008685"/>
    </source>
</evidence>
<evidence type="ECO:0000313" key="11">
    <source>
        <dbReference type="EMBL" id="CAG9857173.1"/>
    </source>
</evidence>
<reference evidence="11" key="1">
    <citation type="submission" date="2022-01" db="EMBL/GenBank/DDBJ databases">
        <authorList>
            <person name="King R."/>
        </authorList>
    </citation>
    <scope>NUCLEOTIDE SEQUENCE</scope>
</reference>
<dbReference type="Pfam" id="PF00060">
    <property type="entry name" value="Lig_chan"/>
    <property type="match status" value="1"/>
</dbReference>
<comment type="subcellular location">
    <subcellularLocation>
        <location evidence="1">Cell membrane</location>
        <topology evidence="1">Multi-pass membrane protein</topology>
    </subcellularLocation>
</comment>
<keyword evidence="4 9" id="KW-0812">Transmembrane</keyword>
<dbReference type="GO" id="GO:0005886">
    <property type="term" value="C:plasma membrane"/>
    <property type="evidence" value="ECO:0007669"/>
    <property type="project" value="UniProtKB-SubCell"/>
</dbReference>
<sequence>MQTCFIFVNPGYVKPGAEVLKPFASNTWCLFIISGLAIGISINLAFWVEYIFGKINTKYSLCTSMVITISVLTQQGSSIVPFGTAGRIIYLNLLVFSIIIYNYYTSSLVSSLLSTVPDAIGTIKELYESNLKVVVEKRPYTLTYILQQKNNRYIDLLNRTKIFENDIPNYLPPEEGIAKVRLGTHAYHTDDVTAYFLLDREDQELVCDLAEINLIQNSDIGLVLQKYSQYTELFQISLRKMQTSGVYHREKTFWIPRKPVCLLTTRVKAVGINELFLVYLILCSGVFLAIFILCLEITSSRLSNFRFCYDTRRHKYV</sequence>
<feature type="domain" description="Ionotropic glutamate receptor C-terminal" evidence="10">
    <location>
        <begin position="26"/>
        <end position="283"/>
    </location>
</feature>
<evidence type="ECO:0000259" key="10">
    <source>
        <dbReference type="Pfam" id="PF00060"/>
    </source>
</evidence>
<dbReference type="PANTHER" id="PTHR42643">
    <property type="entry name" value="IONOTROPIC RECEPTOR 20A-RELATED"/>
    <property type="match status" value="1"/>
</dbReference>
<evidence type="ECO:0000256" key="9">
    <source>
        <dbReference type="SAM" id="Phobius"/>
    </source>
</evidence>
<keyword evidence="6 9" id="KW-0472">Membrane</keyword>
<gene>
    <name evidence="11" type="ORF">PHYEVI_LOCUS3582</name>
</gene>
<keyword evidence="3" id="KW-1003">Cell membrane</keyword>
<dbReference type="EMBL" id="OU900106">
    <property type="protein sequence ID" value="CAG9857173.1"/>
    <property type="molecule type" value="Genomic_DNA"/>
</dbReference>
<evidence type="ECO:0000256" key="4">
    <source>
        <dbReference type="ARBA" id="ARBA00022692"/>
    </source>
</evidence>
<evidence type="ECO:0000256" key="1">
    <source>
        <dbReference type="ARBA" id="ARBA00004651"/>
    </source>
</evidence>
<keyword evidence="12" id="KW-1185">Reference proteome</keyword>
<feature type="transmembrane region" description="Helical" evidence="9">
    <location>
        <begin position="30"/>
        <end position="52"/>
    </location>
</feature>
<dbReference type="PANTHER" id="PTHR42643:SF32">
    <property type="entry name" value="IONOTROPIC RECEPTOR 31A, ISOFORM C-RELATED"/>
    <property type="match status" value="1"/>
</dbReference>
<evidence type="ECO:0000256" key="8">
    <source>
        <dbReference type="ARBA" id="ARBA00023180"/>
    </source>
</evidence>
<name>A0A9N9TLN3_PHYSR</name>
<dbReference type="OrthoDB" id="6117597at2759"/>
<feature type="transmembrane region" description="Helical" evidence="9">
    <location>
        <begin position="88"/>
        <end position="104"/>
    </location>
</feature>
<evidence type="ECO:0000256" key="5">
    <source>
        <dbReference type="ARBA" id="ARBA00022989"/>
    </source>
</evidence>
<accession>A0A9N9TLN3</accession>
<comment type="similarity">
    <text evidence="2">Belongs to the glutamate-gated ion channel (TC 1.A.10.1) family.</text>
</comment>
<evidence type="ECO:0000313" key="12">
    <source>
        <dbReference type="Proteomes" id="UP001153712"/>
    </source>
</evidence>
<dbReference type="AlphaFoldDB" id="A0A9N9TLN3"/>
<organism evidence="11 12">
    <name type="scientific">Phyllotreta striolata</name>
    <name type="common">Striped flea beetle</name>
    <name type="synonym">Crioceris striolata</name>
    <dbReference type="NCBI Taxonomy" id="444603"/>
    <lineage>
        <taxon>Eukaryota</taxon>
        <taxon>Metazoa</taxon>
        <taxon>Ecdysozoa</taxon>
        <taxon>Arthropoda</taxon>
        <taxon>Hexapoda</taxon>
        <taxon>Insecta</taxon>
        <taxon>Pterygota</taxon>
        <taxon>Neoptera</taxon>
        <taxon>Endopterygota</taxon>
        <taxon>Coleoptera</taxon>
        <taxon>Polyphaga</taxon>
        <taxon>Cucujiformia</taxon>
        <taxon>Chrysomeloidea</taxon>
        <taxon>Chrysomelidae</taxon>
        <taxon>Galerucinae</taxon>
        <taxon>Alticini</taxon>
        <taxon>Phyllotreta</taxon>
    </lineage>
</organism>
<evidence type="ECO:0000256" key="3">
    <source>
        <dbReference type="ARBA" id="ARBA00022475"/>
    </source>
</evidence>
<dbReference type="GO" id="GO:0050906">
    <property type="term" value="P:detection of stimulus involved in sensory perception"/>
    <property type="evidence" value="ECO:0007669"/>
    <property type="project" value="UniProtKB-ARBA"/>
</dbReference>
<keyword evidence="7" id="KW-0675">Receptor</keyword>
<keyword evidence="5 9" id="KW-1133">Transmembrane helix</keyword>
<dbReference type="InterPro" id="IPR052192">
    <property type="entry name" value="Insect_Ionotropic_Sensory_Rcpt"/>
</dbReference>
<keyword evidence="8" id="KW-0325">Glycoprotein</keyword>
<dbReference type="GO" id="GO:0015276">
    <property type="term" value="F:ligand-gated monoatomic ion channel activity"/>
    <property type="evidence" value="ECO:0007669"/>
    <property type="project" value="InterPro"/>
</dbReference>
<protein>
    <recommendedName>
        <fullName evidence="10">Ionotropic glutamate receptor C-terminal domain-containing protein</fullName>
    </recommendedName>
</protein>
<dbReference type="SUPFAM" id="SSF53850">
    <property type="entry name" value="Periplasmic binding protein-like II"/>
    <property type="match status" value="1"/>
</dbReference>
<feature type="transmembrane region" description="Helical" evidence="9">
    <location>
        <begin position="276"/>
        <end position="298"/>
    </location>
</feature>
<dbReference type="InterPro" id="IPR001320">
    <property type="entry name" value="Iontro_rcpt_C"/>
</dbReference>
<proteinExistence type="inferred from homology"/>
<evidence type="ECO:0000256" key="7">
    <source>
        <dbReference type="ARBA" id="ARBA00023170"/>
    </source>
</evidence>
<dbReference type="Proteomes" id="UP001153712">
    <property type="component" value="Chromosome 13"/>
</dbReference>
<evidence type="ECO:0000256" key="6">
    <source>
        <dbReference type="ARBA" id="ARBA00023136"/>
    </source>
</evidence>